<dbReference type="InterPro" id="IPR027417">
    <property type="entry name" value="P-loop_NTPase"/>
</dbReference>
<evidence type="ECO:0000259" key="17">
    <source>
        <dbReference type="PROSITE" id="PS51720"/>
    </source>
</evidence>
<protein>
    <recommendedName>
        <fullName evidence="14">GTPase IMAP family member 8</fullName>
    </recommendedName>
    <alternativeName>
        <fullName evidence="15">Immune-associated nucleotide-binding protein 9</fullName>
    </alternativeName>
</protein>
<evidence type="ECO:0000256" key="8">
    <source>
        <dbReference type="ARBA" id="ARBA00022741"/>
    </source>
</evidence>
<keyword evidence="10" id="KW-0333">Golgi apparatus</keyword>
<keyword evidence="9" id="KW-0256">Endoplasmic reticulum</keyword>
<dbReference type="PANTHER" id="PTHR10903:SF170">
    <property type="entry name" value="GTPASE IMAP FAMILY MEMBER 7"/>
    <property type="match status" value="1"/>
</dbReference>
<evidence type="ECO:0000256" key="10">
    <source>
        <dbReference type="ARBA" id="ARBA00023034"/>
    </source>
</evidence>
<evidence type="ECO:0000256" key="6">
    <source>
        <dbReference type="ARBA" id="ARBA00022490"/>
    </source>
</evidence>
<dbReference type="FunFam" id="3.40.50.300:FF:000536">
    <property type="entry name" value="GTPase IMAP family member 8"/>
    <property type="match status" value="1"/>
</dbReference>
<dbReference type="Ensembl" id="ENSDLAT00005082149.1">
    <property type="protein sequence ID" value="ENSDLAP00005068314.1"/>
    <property type="gene ID" value="ENSDLAG00005030904.1"/>
</dbReference>
<keyword evidence="12" id="KW-0342">GTP-binding</keyword>
<dbReference type="InterPro" id="IPR045058">
    <property type="entry name" value="GIMA/IAN/Toc"/>
</dbReference>
<dbReference type="InterPro" id="IPR006703">
    <property type="entry name" value="G_AIG1"/>
</dbReference>
<evidence type="ECO:0000256" key="15">
    <source>
        <dbReference type="ARBA" id="ARBA00077278"/>
    </source>
</evidence>
<dbReference type="GO" id="GO:0005525">
    <property type="term" value="F:GTP binding"/>
    <property type="evidence" value="ECO:0007669"/>
    <property type="project" value="UniProtKB-KW"/>
</dbReference>
<evidence type="ECO:0000256" key="12">
    <source>
        <dbReference type="ARBA" id="ARBA00023134"/>
    </source>
</evidence>
<keyword evidence="6" id="KW-0963">Cytoplasm</keyword>
<keyword evidence="19" id="KW-1185">Reference proteome</keyword>
<evidence type="ECO:0000256" key="11">
    <source>
        <dbReference type="ARBA" id="ARBA00023128"/>
    </source>
</evidence>
<keyword evidence="7" id="KW-0677">Repeat</keyword>
<dbReference type="GO" id="GO:0005739">
    <property type="term" value="C:mitochondrion"/>
    <property type="evidence" value="ECO:0007669"/>
    <property type="project" value="UniProtKB-SubCell"/>
</dbReference>
<evidence type="ECO:0000256" key="7">
    <source>
        <dbReference type="ARBA" id="ARBA00022737"/>
    </source>
</evidence>
<dbReference type="Pfam" id="PF04548">
    <property type="entry name" value="AIG1"/>
    <property type="match status" value="1"/>
</dbReference>
<keyword evidence="11" id="KW-0496">Mitochondrion</keyword>
<evidence type="ECO:0000256" key="3">
    <source>
        <dbReference type="ARBA" id="ARBA00004514"/>
    </source>
</evidence>
<dbReference type="Gene3D" id="3.40.50.300">
    <property type="entry name" value="P-loop containing nucleotide triphosphate hydrolases"/>
    <property type="match status" value="1"/>
</dbReference>
<dbReference type="AlphaFoldDB" id="A0A8P4G8U5"/>
<organism evidence="18 19">
    <name type="scientific">Dicentrarchus labrax</name>
    <name type="common">European seabass</name>
    <name type="synonym">Morone labrax</name>
    <dbReference type="NCBI Taxonomy" id="13489"/>
    <lineage>
        <taxon>Eukaryota</taxon>
        <taxon>Metazoa</taxon>
        <taxon>Chordata</taxon>
        <taxon>Craniata</taxon>
        <taxon>Vertebrata</taxon>
        <taxon>Euteleostomi</taxon>
        <taxon>Actinopterygii</taxon>
        <taxon>Neopterygii</taxon>
        <taxon>Teleostei</taxon>
        <taxon>Neoteleostei</taxon>
        <taxon>Acanthomorphata</taxon>
        <taxon>Eupercaria</taxon>
        <taxon>Moronidae</taxon>
        <taxon>Dicentrarchus</taxon>
    </lineage>
</organism>
<keyword evidence="16" id="KW-1133">Transmembrane helix</keyword>
<comment type="function">
    <text evidence="13">Exerts an anti-apoptotic effect in the immune system and is involved in responses to infections.</text>
</comment>
<name>A0A8P4G8U5_DICLA</name>
<evidence type="ECO:0000256" key="2">
    <source>
        <dbReference type="ARBA" id="ARBA00004240"/>
    </source>
</evidence>
<dbReference type="SUPFAM" id="SSF52540">
    <property type="entry name" value="P-loop containing nucleoside triphosphate hydrolases"/>
    <property type="match status" value="1"/>
</dbReference>
<evidence type="ECO:0000256" key="4">
    <source>
        <dbReference type="ARBA" id="ARBA00004555"/>
    </source>
</evidence>
<evidence type="ECO:0000256" key="14">
    <source>
        <dbReference type="ARBA" id="ARBA00073539"/>
    </source>
</evidence>
<evidence type="ECO:0000256" key="9">
    <source>
        <dbReference type="ARBA" id="ARBA00022824"/>
    </source>
</evidence>
<dbReference type="GO" id="GO:0005829">
    <property type="term" value="C:cytosol"/>
    <property type="evidence" value="ECO:0007669"/>
    <property type="project" value="UniProtKB-SubCell"/>
</dbReference>
<accession>A0A8P4G8U5</accession>
<dbReference type="GO" id="GO:0005794">
    <property type="term" value="C:Golgi apparatus"/>
    <property type="evidence" value="ECO:0007669"/>
    <property type="project" value="UniProtKB-SubCell"/>
</dbReference>
<reference evidence="18" key="2">
    <citation type="submission" date="2025-09" db="UniProtKB">
        <authorList>
            <consortium name="Ensembl"/>
        </authorList>
    </citation>
    <scope>IDENTIFICATION</scope>
</reference>
<keyword evidence="16" id="KW-0472">Membrane</keyword>
<dbReference type="Proteomes" id="UP000694389">
    <property type="component" value="Unassembled WGS sequence"/>
</dbReference>
<comment type="similarity">
    <text evidence="5">Belongs to the TRAFAC class TrmE-Era-EngA-EngB-Septin-like GTPase superfamily. AIG1/Toc34/Toc159-like paraseptin GTPase family. IAN subfamily.</text>
</comment>
<reference evidence="18" key="1">
    <citation type="submission" date="2025-08" db="UniProtKB">
        <authorList>
            <consortium name="Ensembl"/>
        </authorList>
    </citation>
    <scope>IDENTIFICATION</scope>
</reference>
<comment type="subcellular location">
    <subcellularLocation>
        <location evidence="3">Cytoplasm</location>
        <location evidence="3">Cytosol</location>
    </subcellularLocation>
    <subcellularLocation>
        <location evidence="2">Endoplasmic reticulum</location>
    </subcellularLocation>
    <subcellularLocation>
        <location evidence="4">Golgi apparatus</location>
    </subcellularLocation>
    <subcellularLocation>
        <location evidence="1">Mitochondrion</location>
    </subcellularLocation>
</comment>
<evidence type="ECO:0000256" key="1">
    <source>
        <dbReference type="ARBA" id="ARBA00004173"/>
    </source>
</evidence>
<evidence type="ECO:0000256" key="13">
    <source>
        <dbReference type="ARBA" id="ARBA00056809"/>
    </source>
</evidence>
<evidence type="ECO:0000256" key="5">
    <source>
        <dbReference type="ARBA" id="ARBA00008535"/>
    </source>
</evidence>
<evidence type="ECO:0000313" key="18">
    <source>
        <dbReference type="Ensembl" id="ENSDLAP00005068314.1"/>
    </source>
</evidence>
<dbReference type="PANTHER" id="PTHR10903">
    <property type="entry name" value="GTPASE, IMAP FAMILY MEMBER-RELATED"/>
    <property type="match status" value="1"/>
</dbReference>
<feature type="transmembrane region" description="Helical" evidence="16">
    <location>
        <begin position="268"/>
        <end position="291"/>
    </location>
</feature>
<keyword evidence="8" id="KW-0547">Nucleotide-binding</keyword>
<feature type="domain" description="AIG1-type G" evidence="17">
    <location>
        <begin position="20"/>
        <end position="217"/>
    </location>
</feature>
<keyword evidence="16" id="KW-0812">Transmembrane</keyword>
<proteinExistence type="inferred from homology"/>
<evidence type="ECO:0000256" key="16">
    <source>
        <dbReference type="SAM" id="Phobius"/>
    </source>
</evidence>
<dbReference type="PROSITE" id="PS51720">
    <property type="entry name" value="G_AIG1"/>
    <property type="match status" value="1"/>
</dbReference>
<evidence type="ECO:0000313" key="19">
    <source>
        <dbReference type="Proteomes" id="UP000694389"/>
    </source>
</evidence>
<sequence length="300" mass="33205">MSSFYKKMMDIEQPLVHTDKPEIRIVLLGRAREGKTASAETILLKPKSKPCPTAECQKVTANIDGQTVVIVDTPGLFKPDKSNVDLVKMIKKSISELAKPGPHVFLMVISVDSIFTKELKETAEIIFRSFGKNTMAYTMVLFTYGDELEIRNQTIQDFFHSNTDLHNLIIQCHWKYHVFNNKEESHDQVTDLLQKINSIIETRGGCYYTCEMLREAEKALKEEEQVQISSVEETSVQQNTVRTSTLLGTGAGCLMGYLFSGGEVTSSIAAAVGGIAGAILGGGSSGLVILAKKYIKKCRK</sequence>
<dbReference type="GeneTree" id="ENSGT01120000271858"/>
<dbReference type="GO" id="GO:0005783">
    <property type="term" value="C:endoplasmic reticulum"/>
    <property type="evidence" value="ECO:0007669"/>
    <property type="project" value="UniProtKB-SubCell"/>
</dbReference>